<feature type="transmembrane region" description="Helical" evidence="6">
    <location>
        <begin position="170"/>
        <end position="189"/>
    </location>
</feature>
<evidence type="ECO:0000256" key="2">
    <source>
        <dbReference type="ARBA" id="ARBA00022448"/>
    </source>
</evidence>
<dbReference type="InterPro" id="IPR020846">
    <property type="entry name" value="MFS_dom"/>
</dbReference>
<feature type="transmembrane region" description="Helical" evidence="6">
    <location>
        <begin position="297"/>
        <end position="321"/>
    </location>
</feature>
<dbReference type="GO" id="GO:0061513">
    <property type="term" value="F:glucose 6-phosphate:phosphate antiporter activity"/>
    <property type="evidence" value="ECO:0007669"/>
    <property type="project" value="TreeGrafter"/>
</dbReference>
<keyword evidence="2" id="KW-0813">Transport</keyword>
<reference evidence="8 9" key="1">
    <citation type="submission" date="2020-01" db="EMBL/GenBank/DDBJ databases">
        <title>Paenibacillus sp. nov., isolated from tomato rhizosphere.</title>
        <authorList>
            <person name="Weon H.-Y."/>
            <person name="Lee S.A."/>
        </authorList>
    </citation>
    <scope>NUCLEOTIDE SEQUENCE [LARGE SCALE GENOMIC DNA]</scope>
    <source>
        <strain evidence="8 9">12200R-189</strain>
    </source>
</reference>
<dbReference type="AlphaFoldDB" id="A0A6C0G2A2"/>
<organism evidence="8 9">
    <name type="scientific">Paenibacillus lycopersici</name>
    <dbReference type="NCBI Taxonomy" id="2704462"/>
    <lineage>
        <taxon>Bacteria</taxon>
        <taxon>Bacillati</taxon>
        <taxon>Bacillota</taxon>
        <taxon>Bacilli</taxon>
        <taxon>Bacillales</taxon>
        <taxon>Paenibacillaceae</taxon>
        <taxon>Paenibacillus</taxon>
    </lineage>
</organism>
<feature type="domain" description="Major facilitator superfamily (MFS) profile" evidence="7">
    <location>
        <begin position="14"/>
        <end position="446"/>
    </location>
</feature>
<feature type="transmembrane region" description="Helical" evidence="6">
    <location>
        <begin position="333"/>
        <end position="350"/>
    </location>
</feature>
<evidence type="ECO:0000256" key="6">
    <source>
        <dbReference type="SAM" id="Phobius"/>
    </source>
</evidence>
<dbReference type="InterPro" id="IPR051337">
    <property type="entry name" value="OPA_Antiporter"/>
</dbReference>
<protein>
    <submittedName>
        <fullName evidence="8">MFS transporter</fullName>
    </submittedName>
</protein>
<feature type="transmembrane region" description="Helical" evidence="6">
    <location>
        <begin position="49"/>
        <end position="72"/>
    </location>
</feature>
<dbReference type="InterPro" id="IPR036259">
    <property type="entry name" value="MFS_trans_sf"/>
</dbReference>
<dbReference type="PROSITE" id="PS50850">
    <property type="entry name" value="MFS"/>
    <property type="match status" value="1"/>
</dbReference>
<feature type="transmembrane region" description="Helical" evidence="6">
    <location>
        <begin position="79"/>
        <end position="95"/>
    </location>
</feature>
<evidence type="ECO:0000313" key="8">
    <source>
        <dbReference type="EMBL" id="QHT58785.1"/>
    </source>
</evidence>
<dbReference type="PANTHER" id="PTHR43826">
    <property type="entry name" value="GLUCOSE-6-PHOSPHATE EXCHANGER SLC37A4"/>
    <property type="match status" value="1"/>
</dbReference>
<feature type="transmembrane region" description="Helical" evidence="6">
    <location>
        <begin position="140"/>
        <end position="164"/>
    </location>
</feature>
<dbReference type="PANTHER" id="PTHR43826:SF3">
    <property type="entry name" value="GLUCOSE-6-PHOSPHATE EXCHANGER SLC37A4"/>
    <property type="match status" value="1"/>
</dbReference>
<feature type="transmembrane region" description="Helical" evidence="6">
    <location>
        <begin position="418"/>
        <end position="438"/>
    </location>
</feature>
<sequence length="457" mass="46901">MPAVALSRRRSLAFSLLCCLVYFTSYMTRLNYGAAISEIGDALHVSNQLAGMALIGSSVAYGIGQPLFGFAGDRLSPRHMIAVGLAGTALLNAAVACTDSIGLITAIWCLNGLFQAMLWPPLVRIMTQTLSREAYNNASVGIVAAASAGTIGVYLLVPLCIVFAGWRLSFVIPAALSMLVAAVWFAGAGKFSPSVSVSKAAGEAAASGMEAAAIEIEAAGTASARGDAAQEGTATADAMPAAANPIDARPASAKAITLIMASGLLPILLAITLQGALRDGITTWMPTFIGDTYGFGNSSAILSTAILPLFTIVSVSAASFVQRILRNEVRTSALLWTAACAAAGLLAAFYDANAAIGIALIAVLTGCMHGVNMMLISLLPMHFASAGKASTISGILNAFSYLGSASSIYGIAALSEGYGWRITICAWCVMAIAGMILCGACAKRWNRFAAEAAGSRL</sequence>
<gene>
    <name evidence="8" type="ORF">GXP70_01520</name>
</gene>
<keyword evidence="4 6" id="KW-1133">Transmembrane helix</keyword>
<evidence type="ECO:0000259" key="7">
    <source>
        <dbReference type="PROSITE" id="PS50850"/>
    </source>
</evidence>
<dbReference type="GO" id="GO:0035435">
    <property type="term" value="P:phosphate ion transmembrane transport"/>
    <property type="evidence" value="ECO:0007669"/>
    <property type="project" value="TreeGrafter"/>
</dbReference>
<proteinExistence type="predicted"/>
<evidence type="ECO:0000313" key="9">
    <source>
        <dbReference type="Proteomes" id="UP000476064"/>
    </source>
</evidence>
<dbReference type="GO" id="GO:0005886">
    <property type="term" value="C:plasma membrane"/>
    <property type="evidence" value="ECO:0007669"/>
    <property type="project" value="UniProtKB-SubCell"/>
</dbReference>
<evidence type="ECO:0000256" key="5">
    <source>
        <dbReference type="ARBA" id="ARBA00023136"/>
    </source>
</evidence>
<keyword evidence="3 6" id="KW-0812">Transmembrane</keyword>
<feature type="transmembrane region" description="Helical" evidence="6">
    <location>
        <begin position="356"/>
        <end position="379"/>
    </location>
</feature>
<dbReference type="InterPro" id="IPR000849">
    <property type="entry name" value="Sugar_P_transporter"/>
</dbReference>
<comment type="subcellular location">
    <subcellularLocation>
        <location evidence="1">Cell membrane</location>
        <topology evidence="1">Multi-pass membrane protein</topology>
    </subcellularLocation>
</comment>
<feature type="transmembrane region" description="Helical" evidence="6">
    <location>
        <begin position="101"/>
        <end position="119"/>
    </location>
</feature>
<keyword evidence="5 6" id="KW-0472">Membrane</keyword>
<dbReference type="Pfam" id="PF07690">
    <property type="entry name" value="MFS_1"/>
    <property type="match status" value="1"/>
</dbReference>
<feature type="transmembrane region" description="Helical" evidence="6">
    <location>
        <begin position="12"/>
        <end position="29"/>
    </location>
</feature>
<name>A0A6C0G2A2_9BACL</name>
<dbReference type="KEGG" id="plyc:GXP70_01520"/>
<dbReference type="EMBL" id="CP048209">
    <property type="protein sequence ID" value="QHT58785.1"/>
    <property type="molecule type" value="Genomic_DNA"/>
</dbReference>
<feature type="transmembrane region" description="Helical" evidence="6">
    <location>
        <begin position="255"/>
        <end position="277"/>
    </location>
</feature>
<dbReference type="SUPFAM" id="SSF103473">
    <property type="entry name" value="MFS general substrate transporter"/>
    <property type="match status" value="1"/>
</dbReference>
<evidence type="ECO:0000256" key="1">
    <source>
        <dbReference type="ARBA" id="ARBA00004651"/>
    </source>
</evidence>
<dbReference type="InterPro" id="IPR011701">
    <property type="entry name" value="MFS"/>
</dbReference>
<dbReference type="Gene3D" id="1.20.1250.20">
    <property type="entry name" value="MFS general substrate transporter like domains"/>
    <property type="match status" value="2"/>
</dbReference>
<dbReference type="PIRSF" id="PIRSF002808">
    <property type="entry name" value="Hexose_phosphate_transp"/>
    <property type="match status" value="1"/>
</dbReference>
<dbReference type="Proteomes" id="UP000476064">
    <property type="component" value="Chromosome"/>
</dbReference>
<feature type="transmembrane region" description="Helical" evidence="6">
    <location>
        <begin position="391"/>
        <end position="412"/>
    </location>
</feature>
<keyword evidence="9" id="KW-1185">Reference proteome</keyword>
<accession>A0A6C0G2A2</accession>
<evidence type="ECO:0000256" key="4">
    <source>
        <dbReference type="ARBA" id="ARBA00022989"/>
    </source>
</evidence>
<dbReference type="RefSeq" id="WP_162354855.1">
    <property type="nucleotide sequence ID" value="NZ_CP048209.1"/>
</dbReference>
<evidence type="ECO:0000256" key="3">
    <source>
        <dbReference type="ARBA" id="ARBA00022692"/>
    </source>
</evidence>